<dbReference type="PANTHER" id="PTHR24096:SF149">
    <property type="entry name" value="AMP-BINDING DOMAIN-CONTAINING PROTEIN-RELATED"/>
    <property type="match status" value="1"/>
</dbReference>
<evidence type="ECO:0000256" key="1">
    <source>
        <dbReference type="ARBA" id="ARBA00004275"/>
    </source>
</evidence>
<dbReference type="GO" id="GO:0005777">
    <property type="term" value="C:peroxisome"/>
    <property type="evidence" value="ECO:0007669"/>
    <property type="project" value="UniProtKB-SubCell"/>
</dbReference>
<feature type="domain" description="AMP-dependent synthetase/ligase" evidence="5">
    <location>
        <begin position="31"/>
        <end position="397"/>
    </location>
</feature>
<evidence type="ECO:0000256" key="2">
    <source>
        <dbReference type="ARBA" id="ARBA00006432"/>
    </source>
</evidence>
<name>A0AAJ6ZQT6_PAPXU</name>
<dbReference type="SUPFAM" id="SSF56801">
    <property type="entry name" value="Acetyl-CoA synthetase-like"/>
    <property type="match status" value="1"/>
</dbReference>
<evidence type="ECO:0000256" key="4">
    <source>
        <dbReference type="ARBA" id="ARBA00023140"/>
    </source>
</evidence>
<accession>A0AAJ6ZQT6</accession>
<dbReference type="InterPro" id="IPR025110">
    <property type="entry name" value="AMP-bd_C"/>
</dbReference>
<evidence type="ECO:0000259" key="5">
    <source>
        <dbReference type="Pfam" id="PF00501"/>
    </source>
</evidence>
<dbReference type="GeneID" id="106124982"/>
<proteinExistence type="inferred from homology"/>
<dbReference type="InterPro" id="IPR000873">
    <property type="entry name" value="AMP-dep_synth/lig_dom"/>
</dbReference>
<evidence type="ECO:0000259" key="6">
    <source>
        <dbReference type="Pfam" id="PF13193"/>
    </source>
</evidence>
<dbReference type="KEGG" id="pxu:106124982"/>
<dbReference type="PANTHER" id="PTHR24096">
    <property type="entry name" value="LONG-CHAIN-FATTY-ACID--COA LIGASE"/>
    <property type="match status" value="1"/>
</dbReference>
<dbReference type="Proteomes" id="UP000694872">
    <property type="component" value="Unplaced"/>
</dbReference>
<keyword evidence="4" id="KW-0576">Peroxisome</keyword>
<keyword evidence="3" id="KW-0436">Ligase</keyword>
<dbReference type="GO" id="GO:0016405">
    <property type="term" value="F:CoA-ligase activity"/>
    <property type="evidence" value="ECO:0007669"/>
    <property type="project" value="TreeGrafter"/>
</dbReference>
<sequence length="541" mass="60369">MLKQANCLYGPDDSMMPVRINLGNFLVKGFKKHGDKVAMMNAETEEQITYNEMVQAAMNLAVSLVRLGVKKGDVVGVCSESRLENWPTVLGIASTGAVITPISTAYIKDELKHVLNISKPGYLFCSKQTYQMHEAVFKSVECIKEIIFFDEERPKGALYYKDLAIVSDGSMIKENVNIEDFLAVEVDGVADTAFIMYSSGTTGLPKGVMLSHLNIIATCTMPDMCDPNLNVLQITPWYHSMGVIAMLLYMYTGSEIIFMPKFELDFYLRSIEKYKIKKLLLVPSVILGMCKTSFTYDVSSVEVIVCGAAVLQHDTIQAVRSKFKNLIDVYQGYGMTEATLLISLSSYVNRQKCKPGSVGKINYNTIVKIVDVETRKPLGPYESGEICFKSPSAMKGYIGRDKSEDFDDEGFLKTGDIGYYDDEKYLFIVDRLKELIKYKGYQVPPAEIETLLLQHPGVRDVGVVGLPQAMAGEVPLAFVVPQPGACLSEAELQTFVADRLSNPKHLRGGVRFVEKIPRNPTGKILRRNLREMLKNEKKTLD</sequence>
<gene>
    <name evidence="7" type="primary">LOC106124982</name>
</gene>
<dbReference type="Gene3D" id="3.30.300.30">
    <property type="match status" value="1"/>
</dbReference>
<dbReference type="Pfam" id="PF00501">
    <property type="entry name" value="AMP-binding"/>
    <property type="match status" value="1"/>
</dbReference>
<comment type="similarity">
    <text evidence="2">Belongs to the ATP-dependent AMP-binding enzyme family.</text>
</comment>
<dbReference type="Gene3D" id="3.40.50.12780">
    <property type="entry name" value="N-terminal domain of ligase-like"/>
    <property type="match status" value="1"/>
</dbReference>
<dbReference type="Pfam" id="PF13193">
    <property type="entry name" value="AMP-binding_C"/>
    <property type="match status" value="1"/>
</dbReference>
<dbReference type="PROSITE" id="PS00455">
    <property type="entry name" value="AMP_BINDING"/>
    <property type="match status" value="1"/>
</dbReference>
<reference evidence="7" key="1">
    <citation type="submission" date="2025-08" db="UniProtKB">
        <authorList>
            <consortium name="RefSeq"/>
        </authorList>
    </citation>
    <scope>IDENTIFICATION</scope>
</reference>
<dbReference type="InterPro" id="IPR020845">
    <property type="entry name" value="AMP-binding_CS"/>
</dbReference>
<dbReference type="AlphaFoldDB" id="A0AAJ6ZQT6"/>
<evidence type="ECO:0000256" key="3">
    <source>
        <dbReference type="ARBA" id="ARBA00022598"/>
    </source>
</evidence>
<comment type="subcellular location">
    <subcellularLocation>
        <location evidence="1">Peroxisome</location>
    </subcellularLocation>
</comment>
<dbReference type="FunFam" id="3.30.300.30:FF:000007">
    <property type="entry name" value="4-coumarate--CoA ligase 2"/>
    <property type="match status" value="1"/>
</dbReference>
<organism evidence="7">
    <name type="scientific">Papilio xuthus</name>
    <name type="common">Asian swallowtail butterfly</name>
    <dbReference type="NCBI Taxonomy" id="66420"/>
    <lineage>
        <taxon>Eukaryota</taxon>
        <taxon>Metazoa</taxon>
        <taxon>Ecdysozoa</taxon>
        <taxon>Arthropoda</taxon>
        <taxon>Hexapoda</taxon>
        <taxon>Insecta</taxon>
        <taxon>Pterygota</taxon>
        <taxon>Neoptera</taxon>
        <taxon>Endopterygota</taxon>
        <taxon>Lepidoptera</taxon>
        <taxon>Glossata</taxon>
        <taxon>Ditrysia</taxon>
        <taxon>Papilionoidea</taxon>
        <taxon>Papilionidae</taxon>
        <taxon>Papilioninae</taxon>
        <taxon>Papilio</taxon>
    </lineage>
</organism>
<dbReference type="InterPro" id="IPR042099">
    <property type="entry name" value="ANL_N_sf"/>
</dbReference>
<feature type="domain" description="AMP-binding enzyme C-terminal" evidence="6">
    <location>
        <begin position="447"/>
        <end position="523"/>
    </location>
</feature>
<protein>
    <submittedName>
        <fullName evidence="7">4-coumarate--CoA ligase 1-like</fullName>
    </submittedName>
</protein>
<dbReference type="RefSeq" id="XP_013177500.1">
    <property type="nucleotide sequence ID" value="XM_013322046.1"/>
</dbReference>
<evidence type="ECO:0000313" key="7">
    <source>
        <dbReference type="RefSeq" id="XP_013177500.1"/>
    </source>
</evidence>
<dbReference type="InterPro" id="IPR045851">
    <property type="entry name" value="AMP-bd_C_sf"/>
</dbReference>
<dbReference type="CDD" id="cd05911">
    <property type="entry name" value="Firefly_Luc_like"/>
    <property type="match status" value="1"/>
</dbReference>